<dbReference type="InterPro" id="IPR001611">
    <property type="entry name" value="Leu-rich_rpt"/>
</dbReference>
<dbReference type="Proteomes" id="UP000295260">
    <property type="component" value="Unassembled WGS sequence"/>
</dbReference>
<feature type="domain" description="DUF7619" evidence="6">
    <location>
        <begin position="1008"/>
        <end position="1142"/>
    </location>
</feature>
<dbReference type="InterPro" id="IPR052574">
    <property type="entry name" value="CDIRP"/>
</dbReference>
<reference evidence="7 8" key="1">
    <citation type="submission" date="2019-03" db="EMBL/GenBank/DDBJ databases">
        <title>Genomic Encyclopedia of Archaeal and Bacterial Type Strains, Phase II (KMG-II): from individual species to whole genera.</title>
        <authorList>
            <person name="Goeker M."/>
        </authorList>
    </citation>
    <scope>NUCLEOTIDE SEQUENCE [LARGE SCALE GENOMIC DNA]</scope>
    <source>
        <strain evidence="7 8">DSM 25687</strain>
    </source>
</reference>
<dbReference type="SMART" id="SM00365">
    <property type="entry name" value="LRR_SD22"/>
    <property type="match status" value="5"/>
</dbReference>
<feature type="signal peptide" evidence="4">
    <location>
        <begin position="1"/>
        <end position="17"/>
    </location>
</feature>
<sequence>MKKILILLMLFTGMVNAQIVTIPDANFKAKLIADGFDINSDGEIQQTEAQQVGFLDVSDSNIQDLTGITSFTNLGILYCFNNSITNLNLTGLFGLYIIDCSNNSISTLNLTGVSNLSSLSCSNNQLTTLNGVADTINNLICNNNKLTSFNASNLNNLQYLDISHNKIATFNLNAPNLSSLLCSSNLLTAIDINSFTNLNNIDCSNNKLTALNITNHSALVSINCIANPELVTVNLNNLSSLQSLNLTGITDIGNGFDSPTGNLSNLTLINVPQLSQLNCSYNKIETLNLANLSSLTYLDCSFNLLINLSLNNLPNLTNLTCYVNKFESLDLSNLSALTTFRCGSGYRVNGQITNVLQSLNLTGLSNLNRFECYETLITNLDVSDLTNIEYFYFNGIQNAGTLTSIDVNSLTNLKELSCNFTALTSLDVSNLANLVTLDCYQGRITNLDVNNLLNLKNLNCSQNYLANLNLTNLPLLESLSCSSNQLETLNVSNLTSLKTLYCGYNLLTTLNLNGLIALENLDFSNNNLGLANISGISTNLITLGCGFNNLTSLDITSFPALENLNCQNNLLSDLNLSATNNLKTLNCSGNQLTSLNISNLSNLVQLECSNNNLTAIDTSNSPILSTFQCNENSITSLDLSNNPLLYLLGYTNNPLSNFNVNDLVNLRVLSLFDTQTSVLDVSNLVNLEVLFCDNNLLETIDVSNCKKLTQLTCSNNQLTTLFIKNGISEQNLNISQNPNLQYICADTQQLYALQTQLNGLGMNATVSNSYCSFTPGGNYNTITGLTIFDDNNNGCEITDEVNPFIRLDITDGVETGATVTNIDGSYNYFTNAGNYTITPNVENPTWFNFSPTSANFNFLDNNNNISAQDFCIQAVGIHKDIEVVLIPIDFARPGFDAVYKIVYKNKGNQMHSGSVTLSFDDARLNVIDANPTVDASVLNLKTWNFTNLMPFENRSITVKINVNSPQETPAVNNGDILNFTTSITPVIDDELPSDNSFTFNQIVVGSYDPNDITCIEGETVSPTEIGKYLHYVINFENLGTFYAENVVVRTEIDTTKYDIETLQVMNTSNPSSTRINGNIVEFVFEGINLAAAAGNPPVGGHGNVLFKIKTKNSLQVNDVVSKKANIYFDYNFPIATNDAETTFAALNNGDIKIDKGITIYPNPTNGVITINSLTTLQSVALFDVQGRLMETHLLDEMTTTINITNKAKGIYFLKITSDNGTKVEKIIKE</sequence>
<dbReference type="GO" id="GO:0035591">
    <property type="term" value="F:signaling adaptor activity"/>
    <property type="evidence" value="ECO:0007669"/>
    <property type="project" value="TreeGrafter"/>
</dbReference>
<dbReference type="RefSeq" id="WP_133531853.1">
    <property type="nucleotide sequence ID" value="NZ_SNXR01000011.1"/>
</dbReference>
<dbReference type="InterPro" id="IPR032675">
    <property type="entry name" value="LRR_dom_sf"/>
</dbReference>
<evidence type="ECO:0000256" key="1">
    <source>
        <dbReference type="ARBA" id="ARBA00022614"/>
    </source>
</evidence>
<proteinExistence type="predicted"/>
<dbReference type="InterPro" id="IPR026444">
    <property type="entry name" value="Secre_tail"/>
</dbReference>
<dbReference type="Pfam" id="PF18962">
    <property type="entry name" value="Por_Secre_tail"/>
    <property type="match status" value="1"/>
</dbReference>
<evidence type="ECO:0000313" key="7">
    <source>
        <dbReference type="EMBL" id="TDP60892.1"/>
    </source>
</evidence>
<accession>A0A4V3CSJ7</accession>
<dbReference type="Pfam" id="PF24595">
    <property type="entry name" value="DUF7619"/>
    <property type="match status" value="1"/>
</dbReference>
<dbReference type="PANTHER" id="PTHR47566">
    <property type="match status" value="1"/>
</dbReference>
<keyword evidence="1" id="KW-0433">Leucine-rich repeat</keyword>
<dbReference type="Gene3D" id="3.80.10.10">
    <property type="entry name" value="Ribonuclease Inhibitor"/>
    <property type="match status" value="3"/>
</dbReference>
<dbReference type="SUPFAM" id="SSF52058">
    <property type="entry name" value="L domain-like"/>
    <property type="match status" value="3"/>
</dbReference>
<keyword evidence="3" id="KW-0677">Repeat</keyword>
<comment type="caution">
    <text evidence="7">The sequence shown here is derived from an EMBL/GenBank/DDBJ whole genome shotgun (WGS) entry which is preliminary data.</text>
</comment>
<evidence type="ECO:0000256" key="2">
    <source>
        <dbReference type="ARBA" id="ARBA00022729"/>
    </source>
</evidence>
<protein>
    <submittedName>
        <fullName evidence="7">Putative secreted protein (Por secretion system target)</fullName>
    </submittedName>
</protein>
<dbReference type="PROSITE" id="PS51450">
    <property type="entry name" value="LRR"/>
    <property type="match status" value="1"/>
</dbReference>
<dbReference type="PANTHER" id="PTHR47566:SF1">
    <property type="entry name" value="PROTEIN NUD1"/>
    <property type="match status" value="1"/>
</dbReference>
<keyword evidence="2 4" id="KW-0732">Signal</keyword>
<keyword evidence="8" id="KW-1185">Reference proteome</keyword>
<dbReference type="OrthoDB" id="1110367at2"/>
<dbReference type="AlphaFoldDB" id="A0A4V3CSJ7"/>
<evidence type="ECO:0000256" key="3">
    <source>
        <dbReference type="ARBA" id="ARBA00022737"/>
    </source>
</evidence>
<organism evidence="7 8">
    <name type="scientific">Flavobacterium dankookense</name>
    <dbReference type="NCBI Taxonomy" id="706186"/>
    <lineage>
        <taxon>Bacteria</taxon>
        <taxon>Pseudomonadati</taxon>
        <taxon>Bacteroidota</taxon>
        <taxon>Flavobacteriia</taxon>
        <taxon>Flavobacteriales</taxon>
        <taxon>Flavobacteriaceae</taxon>
        <taxon>Flavobacterium</taxon>
    </lineage>
</organism>
<dbReference type="NCBIfam" id="TIGR04183">
    <property type="entry name" value="Por_Secre_tail"/>
    <property type="match status" value="1"/>
</dbReference>
<evidence type="ECO:0000256" key="4">
    <source>
        <dbReference type="SAM" id="SignalP"/>
    </source>
</evidence>
<feature type="chain" id="PRO_5020302202" evidence="4">
    <location>
        <begin position="18"/>
        <end position="1229"/>
    </location>
</feature>
<dbReference type="InterPro" id="IPR055353">
    <property type="entry name" value="DUF7619"/>
</dbReference>
<dbReference type="EMBL" id="SNXR01000011">
    <property type="protein sequence ID" value="TDP60892.1"/>
    <property type="molecule type" value="Genomic_DNA"/>
</dbReference>
<evidence type="ECO:0000313" key="8">
    <source>
        <dbReference type="Proteomes" id="UP000295260"/>
    </source>
</evidence>
<feature type="domain" description="Secretion system C-terminal sorting" evidence="5">
    <location>
        <begin position="1159"/>
        <end position="1227"/>
    </location>
</feature>
<name>A0A4V3CSJ7_9FLAO</name>
<evidence type="ECO:0000259" key="6">
    <source>
        <dbReference type="Pfam" id="PF24595"/>
    </source>
</evidence>
<gene>
    <name evidence="7" type="ORF">BC748_0494</name>
</gene>
<evidence type="ECO:0000259" key="5">
    <source>
        <dbReference type="Pfam" id="PF18962"/>
    </source>
</evidence>